<dbReference type="EMBL" id="PFMD01000024">
    <property type="protein sequence ID" value="PIY96919.1"/>
    <property type="molecule type" value="Genomic_DNA"/>
</dbReference>
<sequence length="110" mass="12629">MKETAYNKLVRDRIPEIIRENGDECDCQIMEDDEFRKMLKEKLAEEAAELIAANGKAEMIDELADISEIIESILETEQIAAREVAEKRNKKKEARGGFTKKIKLISTKEK</sequence>
<name>A0A2M7RJI0_9BACT</name>
<dbReference type="Proteomes" id="UP000230779">
    <property type="component" value="Unassembled WGS sequence"/>
</dbReference>
<evidence type="ECO:0000313" key="2">
    <source>
        <dbReference type="Proteomes" id="UP000230779"/>
    </source>
</evidence>
<evidence type="ECO:0008006" key="3">
    <source>
        <dbReference type="Google" id="ProtNLM"/>
    </source>
</evidence>
<accession>A0A2M7RJI0</accession>
<dbReference type="SUPFAM" id="SSF101386">
    <property type="entry name" value="all-alpha NTP pyrophosphatases"/>
    <property type="match status" value="1"/>
</dbReference>
<evidence type="ECO:0000313" key="1">
    <source>
        <dbReference type="EMBL" id="PIY96919.1"/>
    </source>
</evidence>
<gene>
    <name evidence="1" type="ORF">COY66_01985</name>
</gene>
<dbReference type="InterPro" id="IPR038735">
    <property type="entry name" value="MSMEG_1276-like_NTP-PPase_dom"/>
</dbReference>
<reference evidence="1 2" key="1">
    <citation type="submission" date="2017-09" db="EMBL/GenBank/DDBJ databases">
        <title>Depth-based differentiation of microbial function through sediment-hosted aquifers and enrichment of novel symbionts in the deep terrestrial subsurface.</title>
        <authorList>
            <person name="Probst A.J."/>
            <person name="Ladd B."/>
            <person name="Jarett J.K."/>
            <person name="Geller-Mcgrath D.E."/>
            <person name="Sieber C.M."/>
            <person name="Emerson J.B."/>
            <person name="Anantharaman K."/>
            <person name="Thomas B.C."/>
            <person name="Malmstrom R."/>
            <person name="Stieglmeier M."/>
            <person name="Klingl A."/>
            <person name="Woyke T."/>
            <person name="Ryan C.M."/>
            <person name="Banfield J.F."/>
        </authorList>
    </citation>
    <scope>NUCLEOTIDE SEQUENCE [LARGE SCALE GENOMIC DNA]</scope>
    <source>
        <strain evidence="1">CG_4_10_14_0_8_um_filter_42_10</strain>
    </source>
</reference>
<protein>
    <recommendedName>
        <fullName evidence="3">Phosphoribosyl-ATP pyrophosphohydrolase</fullName>
    </recommendedName>
</protein>
<dbReference type="CDD" id="cd11532">
    <property type="entry name" value="NTP-PPase_COG4997"/>
    <property type="match status" value="1"/>
</dbReference>
<dbReference type="AlphaFoldDB" id="A0A2M7RJI0"/>
<organism evidence="1 2">
    <name type="scientific">Candidatus Kerfeldbacteria bacterium CG_4_10_14_0_8_um_filter_42_10</name>
    <dbReference type="NCBI Taxonomy" id="2014248"/>
    <lineage>
        <taxon>Bacteria</taxon>
        <taxon>Candidatus Kerfeldiibacteriota</taxon>
    </lineage>
</organism>
<comment type="caution">
    <text evidence="1">The sequence shown here is derived from an EMBL/GenBank/DDBJ whole genome shotgun (WGS) entry which is preliminary data.</text>
</comment>
<proteinExistence type="predicted"/>